<dbReference type="SMART" id="SM00448">
    <property type="entry name" value="REC"/>
    <property type="match status" value="1"/>
</dbReference>
<organism evidence="5 6">
    <name type="scientific">Pseudodesulfovibrio profundus</name>
    <dbReference type="NCBI Taxonomy" id="57320"/>
    <lineage>
        <taxon>Bacteria</taxon>
        <taxon>Pseudomonadati</taxon>
        <taxon>Thermodesulfobacteriota</taxon>
        <taxon>Desulfovibrionia</taxon>
        <taxon>Desulfovibrionales</taxon>
        <taxon>Desulfovibrionaceae</taxon>
    </lineage>
</organism>
<protein>
    <submittedName>
        <fullName evidence="5">Two-component system response regulator</fullName>
    </submittedName>
</protein>
<dbReference type="Proteomes" id="UP000219215">
    <property type="component" value="Chromosome DPRO"/>
</dbReference>
<evidence type="ECO:0000256" key="1">
    <source>
        <dbReference type="ARBA" id="ARBA00022553"/>
    </source>
</evidence>
<keyword evidence="2" id="KW-0902">Two-component regulatory system</keyword>
<keyword evidence="6" id="KW-1185">Reference proteome</keyword>
<name>A0A2C8FD45_9BACT</name>
<dbReference type="SUPFAM" id="SSF52172">
    <property type="entry name" value="CheY-like"/>
    <property type="match status" value="1"/>
</dbReference>
<evidence type="ECO:0000256" key="2">
    <source>
        <dbReference type="ARBA" id="ARBA00023012"/>
    </source>
</evidence>
<proteinExistence type="predicted"/>
<gene>
    <name evidence="5" type="ORF">DPRO_3437</name>
</gene>
<accession>A0A2C8FD45</accession>
<dbReference type="Pfam" id="PF00072">
    <property type="entry name" value="Response_reg"/>
    <property type="match status" value="1"/>
</dbReference>
<feature type="domain" description="Response regulatory" evidence="4">
    <location>
        <begin position="5"/>
        <end position="120"/>
    </location>
</feature>
<dbReference type="EMBL" id="LT907975">
    <property type="protein sequence ID" value="SOB60352.1"/>
    <property type="molecule type" value="Genomic_DNA"/>
</dbReference>
<dbReference type="InterPro" id="IPR050595">
    <property type="entry name" value="Bact_response_regulator"/>
</dbReference>
<sequence length="143" mass="16120">MTNATVLIVDDEMGFVDTMAKRLEKRNMVVFKAFEGDAALQQLEQHPEIQVVVLDMKMPNKDGLTVLQEIKESYPLVEVIMLTGHATVPTAVEGIQHGAYDYLMKPCSFDVLNEKILEAVSLKEEHETEAIEERIEGITQRMA</sequence>
<dbReference type="KEGG" id="pprf:DPRO_3437"/>
<dbReference type="AlphaFoldDB" id="A0A2C8FD45"/>
<dbReference type="GO" id="GO:0000160">
    <property type="term" value="P:phosphorelay signal transduction system"/>
    <property type="evidence" value="ECO:0007669"/>
    <property type="project" value="UniProtKB-KW"/>
</dbReference>
<evidence type="ECO:0000256" key="3">
    <source>
        <dbReference type="PROSITE-ProRule" id="PRU00169"/>
    </source>
</evidence>
<feature type="modified residue" description="4-aspartylphosphate" evidence="3">
    <location>
        <position position="55"/>
    </location>
</feature>
<dbReference type="PROSITE" id="PS50110">
    <property type="entry name" value="RESPONSE_REGULATORY"/>
    <property type="match status" value="1"/>
</dbReference>
<dbReference type="PANTHER" id="PTHR44591">
    <property type="entry name" value="STRESS RESPONSE REGULATOR PROTEIN 1"/>
    <property type="match status" value="1"/>
</dbReference>
<dbReference type="InterPro" id="IPR001789">
    <property type="entry name" value="Sig_transdc_resp-reg_receiver"/>
</dbReference>
<keyword evidence="1 3" id="KW-0597">Phosphoprotein</keyword>
<dbReference type="PANTHER" id="PTHR44591:SF14">
    <property type="entry name" value="PROTEIN PILG"/>
    <property type="match status" value="1"/>
</dbReference>
<dbReference type="Gene3D" id="3.40.50.2300">
    <property type="match status" value="1"/>
</dbReference>
<evidence type="ECO:0000313" key="6">
    <source>
        <dbReference type="Proteomes" id="UP000219215"/>
    </source>
</evidence>
<dbReference type="OrthoDB" id="9800029at2"/>
<evidence type="ECO:0000313" key="5">
    <source>
        <dbReference type="EMBL" id="SOB60352.1"/>
    </source>
</evidence>
<reference evidence="6" key="1">
    <citation type="submission" date="2017-09" db="EMBL/GenBank/DDBJ databases">
        <authorList>
            <person name="Regsiter A."/>
            <person name="William W."/>
        </authorList>
    </citation>
    <scope>NUCLEOTIDE SEQUENCE [LARGE SCALE GENOMIC DNA]</scope>
    <source>
        <strain evidence="6">500-1</strain>
    </source>
</reference>
<dbReference type="InterPro" id="IPR011006">
    <property type="entry name" value="CheY-like_superfamily"/>
</dbReference>
<evidence type="ECO:0000259" key="4">
    <source>
        <dbReference type="PROSITE" id="PS50110"/>
    </source>
</evidence>
<dbReference type="RefSeq" id="WP_097013091.1">
    <property type="nucleotide sequence ID" value="NZ_LT907975.1"/>
</dbReference>